<reference evidence="1" key="1">
    <citation type="submission" date="2017-07" db="EMBL/GenBank/DDBJ databases">
        <authorList>
            <person name="Mikheyev A."/>
            <person name="Grau M."/>
        </authorList>
    </citation>
    <scope>NUCLEOTIDE SEQUENCE</scope>
    <source>
        <tissue evidence="1">Venom_gland</tissue>
    </source>
</reference>
<dbReference type="EMBL" id="IACJ01160418">
    <property type="protein sequence ID" value="LAA67108.1"/>
    <property type="molecule type" value="Transcribed_RNA"/>
</dbReference>
<accession>A0A2D4H567</accession>
<sequence length="101" mass="11408">MPLPGPPSDSFTALVNFTLELCLMKERRSTELISRRSSTPSARPEIDERFNQFPSGSLSFFLREIRLERERERLSVTIPECAVVHSEVSGSDWLLVSLAAL</sequence>
<dbReference type="AlphaFoldDB" id="A0A2D4H567"/>
<organism evidence="1">
    <name type="scientific">Micrurus corallinus</name>
    <name type="common">Brazilian coral snake</name>
    <dbReference type="NCBI Taxonomy" id="54390"/>
    <lineage>
        <taxon>Eukaryota</taxon>
        <taxon>Metazoa</taxon>
        <taxon>Chordata</taxon>
        <taxon>Craniata</taxon>
        <taxon>Vertebrata</taxon>
        <taxon>Euteleostomi</taxon>
        <taxon>Lepidosauria</taxon>
        <taxon>Squamata</taxon>
        <taxon>Bifurcata</taxon>
        <taxon>Unidentata</taxon>
        <taxon>Episquamata</taxon>
        <taxon>Toxicofera</taxon>
        <taxon>Serpentes</taxon>
        <taxon>Colubroidea</taxon>
        <taxon>Elapidae</taxon>
        <taxon>Elapinae</taxon>
        <taxon>Micrurus</taxon>
    </lineage>
</organism>
<reference evidence="1" key="2">
    <citation type="submission" date="2017-11" db="EMBL/GenBank/DDBJ databases">
        <title>Coralsnake Venomics: Analyses of Venom Gland Transcriptomes and Proteomes of Six Brazilian Taxa.</title>
        <authorList>
            <person name="Aird S.D."/>
            <person name="Jorge da Silva N."/>
            <person name="Qiu L."/>
            <person name="Villar-Briones A."/>
            <person name="Aparecida-Saddi V."/>
            <person name="Campos-Telles M.P."/>
            <person name="Grau M."/>
            <person name="Mikheyev A.S."/>
        </authorList>
    </citation>
    <scope>NUCLEOTIDE SEQUENCE</scope>
    <source>
        <tissue evidence="1">Venom_gland</tissue>
    </source>
</reference>
<evidence type="ECO:0000313" key="1">
    <source>
        <dbReference type="EMBL" id="LAA67108.1"/>
    </source>
</evidence>
<proteinExistence type="predicted"/>
<protein>
    <submittedName>
        <fullName evidence="1">Uncharacterized protein</fullName>
    </submittedName>
</protein>
<name>A0A2D4H567_MICCO</name>